<dbReference type="Gene3D" id="3.40.50.300">
    <property type="entry name" value="P-loop containing nucleotide triphosphate hydrolases"/>
    <property type="match status" value="1"/>
</dbReference>
<feature type="compositionally biased region" description="Low complexity" evidence="1">
    <location>
        <begin position="393"/>
        <end position="406"/>
    </location>
</feature>
<protein>
    <recommendedName>
        <fullName evidence="2">CobQ/CobB/MinD/ParA nucleotide binding domain-containing protein</fullName>
    </recommendedName>
</protein>
<accession>A0A0W1RCC6</accession>
<organism evidence="3 4">
    <name type="scientific">Haloprofundus marisrubri</name>
    <dbReference type="NCBI Taxonomy" id="1514971"/>
    <lineage>
        <taxon>Archaea</taxon>
        <taxon>Methanobacteriati</taxon>
        <taxon>Methanobacteriota</taxon>
        <taxon>Stenosarchaea group</taxon>
        <taxon>Halobacteria</taxon>
        <taxon>Halobacteriales</taxon>
        <taxon>Haloferacaceae</taxon>
        <taxon>Haloprofundus</taxon>
    </lineage>
</organism>
<evidence type="ECO:0000256" key="1">
    <source>
        <dbReference type="SAM" id="MobiDB-lite"/>
    </source>
</evidence>
<feature type="region of interest" description="Disordered" evidence="1">
    <location>
        <begin position="233"/>
        <end position="463"/>
    </location>
</feature>
<gene>
    <name evidence="3" type="ORF">AUR64_06220</name>
</gene>
<dbReference type="InterPro" id="IPR002586">
    <property type="entry name" value="CobQ/CobB/MinD/ParA_Nub-bd_dom"/>
</dbReference>
<evidence type="ECO:0000313" key="4">
    <source>
        <dbReference type="Proteomes" id="UP000054387"/>
    </source>
</evidence>
<name>A0A0W1RCC6_9EURY</name>
<dbReference type="GO" id="GO:0016887">
    <property type="term" value="F:ATP hydrolysis activity"/>
    <property type="evidence" value="ECO:0007669"/>
    <property type="project" value="TreeGrafter"/>
</dbReference>
<dbReference type="EMBL" id="LOPU01000016">
    <property type="protein sequence ID" value="KTG10783.1"/>
    <property type="molecule type" value="Genomic_DNA"/>
</dbReference>
<feature type="compositionally biased region" description="Acidic residues" evidence="1">
    <location>
        <begin position="251"/>
        <end position="286"/>
    </location>
</feature>
<dbReference type="SUPFAM" id="SSF52540">
    <property type="entry name" value="P-loop containing nucleoside triphosphate hydrolases"/>
    <property type="match status" value="1"/>
</dbReference>
<dbReference type="GO" id="GO:0005524">
    <property type="term" value="F:ATP binding"/>
    <property type="evidence" value="ECO:0007669"/>
    <property type="project" value="TreeGrafter"/>
</dbReference>
<dbReference type="OrthoDB" id="31168at2157"/>
<dbReference type="Pfam" id="PF01656">
    <property type="entry name" value="CbiA"/>
    <property type="match status" value="1"/>
</dbReference>
<reference evidence="3 4" key="1">
    <citation type="submission" date="2015-12" db="EMBL/GenBank/DDBJ databases">
        <title>Haloprofundus marisrubri gen. nov., sp. nov., an extremely halophilic archaeon isolated from the Discovery deep brine-seawater interface in the Red Sea.</title>
        <authorList>
            <person name="Zhang G."/>
            <person name="Stingl U."/>
            <person name="Rashid M."/>
        </authorList>
    </citation>
    <scope>NUCLEOTIDE SEQUENCE [LARGE SCALE GENOMIC DNA]</scope>
    <source>
        <strain evidence="3 4">SB9</strain>
    </source>
</reference>
<dbReference type="PANTHER" id="PTHR43384">
    <property type="entry name" value="SEPTUM SITE-DETERMINING PROTEIN MIND HOMOLOG, CHLOROPLASTIC-RELATED"/>
    <property type="match status" value="1"/>
</dbReference>
<dbReference type="GO" id="GO:0009898">
    <property type="term" value="C:cytoplasmic side of plasma membrane"/>
    <property type="evidence" value="ECO:0007669"/>
    <property type="project" value="TreeGrafter"/>
</dbReference>
<feature type="domain" description="CobQ/CobB/MinD/ParA nucleotide binding" evidence="2">
    <location>
        <begin position="6"/>
        <end position="208"/>
    </location>
</feature>
<keyword evidence="4" id="KW-1185">Reference proteome</keyword>
<sequence length="463" mass="46741">MAWIYAVASAKGGVGKTTTTASLSAALSAAGHDVAVVDADLAMPNLAAALGVTDTDATVHDVLAGRASVADATYTADAGVDVLPGDDSLDAFAAAEPTELHAVLSELDSYDFVLVDTGSGLSHDAVLPLGLADAVFLVCNTERDALGDTDKTREVTERLGGTVAGVVLTRVDPENPNAEEVAARLDATVVEAIPADDAVTEAVAASTPVAAHAPDSPAATAYGALAEAVESYDHSAADETVDGESAVDTANESDESDESDELSEAIEADESDATDPTPSDDVDDADAATGALSIASAEAKLGIDADGPVAFEDGETEAIDDEDEISDGDETELDVENAEPVADAIAEAENADEATDVSETEAEGEESEVDRDDEDGGVYDTALVAEAETAGLGVESGSSSENYESGTAAESSESPGPNDPAQSGESVDSTDGQNSERGDEETGEAESESGDGKNTGFLGRLLR</sequence>
<dbReference type="InterPro" id="IPR050625">
    <property type="entry name" value="ParA/MinD_ATPase"/>
</dbReference>
<dbReference type="Proteomes" id="UP000054387">
    <property type="component" value="Unassembled WGS sequence"/>
</dbReference>
<dbReference type="InterPro" id="IPR027417">
    <property type="entry name" value="P-loop_NTPase"/>
</dbReference>
<comment type="caution">
    <text evidence="3">The sequence shown here is derived from an EMBL/GenBank/DDBJ whole genome shotgun (WGS) entry which is preliminary data.</text>
</comment>
<evidence type="ECO:0000259" key="2">
    <source>
        <dbReference type="Pfam" id="PF01656"/>
    </source>
</evidence>
<dbReference type="PANTHER" id="PTHR43384:SF10">
    <property type="entry name" value="ATPASE INVOLVED IN CHROMOSOME PARTITIONING, PARA_MIND FAMILY"/>
    <property type="match status" value="1"/>
</dbReference>
<dbReference type="GO" id="GO:0005829">
    <property type="term" value="C:cytosol"/>
    <property type="evidence" value="ECO:0007669"/>
    <property type="project" value="TreeGrafter"/>
</dbReference>
<proteinExistence type="predicted"/>
<feature type="compositionally biased region" description="Polar residues" evidence="1">
    <location>
        <begin position="408"/>
        <end position="435"/>
    </location>
</feature>
<dbReference type="GO" id="GO:0051782">
    <property type="term" value="P:negative regulation of cell division"/>
    <property type="evidence" value="ECO:0007669"/>
    <property type="project" value="TreeGrafter"/>
</dbReference>
<dbReference type="RefSeq" id="WP_058580581.1">
    <property type="nucleotide sequence ID" value="NZ_LOPU01000016.1"/>
</dbReference>
<feature type="compositionally biased region" description="Acidic residues" evidence="1">
    <location>
        <begin position="312"/>
        <end position="337"/>
    </location>
</feature>
<feature type="compositionally biased region" description="Acidic residues" evidence="1">
    <location>
        <begin position="349"/>
        <end position="377"/>
    </location>
</feature>
<feature type="compositionally biased region" description="Acidic residues" evidence="1">
    <location>
        <begin position="438"/>
        <end position="449"/>
    </location>
</feature>
<dbReference type="AlphaFoldDB" id="A0A0W1RCC6"/>
<evidence type="ECO:0000313" key="3">
    <source>
        <dbReference type="EMBL" id="KTG10783.1"/>
    </source>
</evidence>
<dbReference type="STRING" id="1514971.AUR64_06220"/>